<dbReference type="GO" id="GO:0016491">
    <property type="term" value="F:oxidoreductase activity"/>
    <property type="evidence" value="ECO:0007669"/>
    <property type="project" value="InterPro"/>
</dbReference>
<keyword evidence="2" id="KW-0949">S-adenosyl-L-methionine</keyword>
<dbReference type="GO" id="GO:0051536">
    <property type="term" value="F:iron-sulfur cluster binding"/>
    <property type="evidence" value="ECO:0007669"/>
    <property type="project" value="UniProtKB-KW"/>
</dbReference>
<proteinExistence type="inferred from homology"/>
<keyword evidence="5" id="KW-0411">Iron-sulfur</keyword>
<name>A0A2H0UNK9_9BACT</name>
<evidence type="ECO:0000256" key="1">
    <source>
        <dbReference type="ARBA" id="ARBA00001966"/>
    </source>
</evidence>
<dbReference type="InterPro" id="IPR023885">
    <property type="entry name" value="4Fe4S-binding_SPASM_dom"/>
</dbReference>
<dbReference type="CDD" id="cd01335">
    <property type="entry name" value="Radical_SAM"/>
    <property type="match status" value="1"/>
</dbReference>
<accession>A0A2H0UNK9</accession>
<comment type="caution">
    <text evidence="8">The sequence shown here is derived from an EMBL/GenBank/DDBJ whole genome shotgun (WGS) entry which is preliminary data.</text>
</comment>
<dbReference type="Pfam" id="PF04055">
    <property type="entry name" value="Radical_SAM"/>
    <property type="match status" value="1"/>
</dbReference>
<sequence>MRTSKHVRLIEDGSGFALSYHALFGNLQFLEPEYVRALKSLAMGAGSEGDVPRPILAELIEEGYVIEEGADERAILKRKNEEWMKKVVGGGQLRLLNLIISEACNLACAHCLHTCSLATSASHGSKKLMDWGTAKKAIDAYIAILARWGIKEFNVHFGAAEPLLNWRVLRLATEYLRRISPSALIAVNTNLTLLDREKAEFLRDHQVYIATSLDGPPAGNDAIRVRPNGAGTAEQILTAFRLLENIGYPLDGFSITIKDKNLPSLDYGFIEWAKNHGFKGVATDVDLVNQSGSQLSLAVAIAKLMELRRACIELGLENFGTWTTPYFNLVNEPEDEMPTFCKAIKGRNLSVNPEGAVFICGHTSTPLGKLEQLETVFAAGSPYVRLVESRLPGNDPMCFDCELEGICAGQCQITREVSQSTGSGKDSLLCQFYRQVTRALLEDKLVTERTTVS</sequence>
<dbReference type="GO" id="GO:0046872">
    <property type="term" value="F:metal ion binding"/>
    <property type="evidence" value="ECO:0007669"/>
    <property type="project" value="UniProtKB-KW"/>
</dbReference>
<dbReference type="PANTHER" id="PTHR43273">
    <property type="entry name" value="ANAEROBIC SULFATASE-MATURATING ENZYME HOMOLOG ASLB-RELATED"/>
    <property type="match status" value="1"/>
</dbReference>
<dbReference type="SFLD" id="SFLDG01067">
    <property type="entry name" value="SPASM/twitch_domain_containing"/>
    <property type="match status" value="1"/>
</dbReference>
<evidence type="ECO:0000256" key="6">
    <source>
        <dbReference type="ARBA" id="ARBA00023601"/>
    </source>
</evidence>
<dbReference type="InterPro" id="IPR023867">
    <property type="entry name" value="Sulphatase_maturase_rSAM"/>
</dbReference>
<feature type="domain" description="Radical SAM core" evidence="7">
    <location>
        <begin position="99"/>
        <end position="249"/>
    </location>
</feature>
<dbReference type="NCBIfam" id="TIGR04085">
    <property type="entry name" value="rSAM_more_4Fe4S"/>
    <property type="match status" value="1"/>
</dbReference>
<dbReference type="SFLD" id="SFLDS00029">
    <property type="entry name" value="Radical_SAM"/>
    <property type="match status" value="1"/>
</dbReference>
<keyword evidence="4" id="KW-0408">Iron</keyword>
<dbReference type="EMBL" id="PFBC01000027">
    <property type="protein sequence ID" value="PIR87983.1"/>
    <property type="molecule type" value="Genomic_DNA"/>
</dbReference>
<evidence type="ECO:0000256" key="5">
    <source>
        <dbReference type="ARBA" id="ARBA00023014"/>
    </source>
</evidence>
<protein>
    <recommendedName>
        <fullName evidence="7">Radical SAM core domain-containing protein</fullName>
    </recommendedName>
</protein>
<dbReference type="SUPFAM" id="SSF102114">
    <property type="entry name" value="Radical SAM enzymes"/>
    <property type="match status" value="1"/>
</dbReference>
<dbReference type="InterPro" id="IPR013785">
    <property type="entry name" value="Aldolase_TIM"/>
</dbReference>
<evidence type="ECO:0000313" key="9">
    <source>
        <dbReference type="Proteomes" id="UP000230903"/>
    </source>
</evidence>
<reference evidence="9" key="1">
    <citation type="submission" date="2017-09" db="EMBL/GenBank/DDBJ databases">
        <title>Depth-based differentiation of microbial function through sediment-hosted aquifers and enrichment of novel symbionts in the deep terrestrial subsurface.</title>
        <authorList>
            <person name="Probst A.J."/>
            <person name="Ladd B."/>
            <person name="Jarett J.K."/>
            <person name="Geller-Mcgrath D.E."/>
            <person name="Sieber C.M.K."/>
            <person name="Emerson J.B."/>
            <person name="Anantharaman K."/>
            <person name="Thomas B.C."/>
            <person name="Malmstrom R."/>
            <person name="Stieglmeier M."/>
            <person name="Klingl A."/>
            <person name="Woyke T."/>
            <person name="Ryan C.M."/>
            <person name="Banfield J.F."/>
        </authorList>
    </citation>
    <scope>NUCLEOTIDE SEQUENCE [LARGE SCALE GENOMIC DNA]</scope>
</reference>
<comment type="cofactor">
    <cofactor evidence="1">
        <name>[4Fe-4S] cluster</name>
        <dbReference type="ChEBI" id="CHEBI:49883"/>
    </cofactor>
</comment>
<evidence type="ECO:0000256" key="3">
    <source>
        <dbReference type="ARBA" id="ARBA00022723"/>
    </source>
</evidence>
<gene>
    <name evidence="8" type="ORF">COU10_01595</name>
</gene>
<keyword evidence="3" id="KW-0479">Metal-binding</keyword>
<dbReference type="PANTHER" id="PTHR43273:SF3">
    <property type="entry name" value="ANAEROBIC SULFATASE-MATURATING ENZYME HOMOLOG ASLB-RELATED"/>
    <property type="match status" value="1"/>
</dbReference>
<dbReference type="InterPro" id="IPR007197">
    <property type="entry name" value="rSAM"/>
</dbReference>
<evidence type="ECO:0000313" key="8">
    <source>
        <dbReference type="EMBL" id="PIR87983.1"/>
    </source>
</evidence>
<evidence type="ECO:0000259" key="7">
    <source>
        <dbReference type="Pfam" id="PF04055"/>
    </source>
</evidence>
<dbReference type="Proteomes" id="UP000230903">
    <property type="component" value="Unassembled WGS sequence"/>
</dbReference>
<organism evidence="8 9">
    <name type="scientific">Candidatus Harrisonbacteria bacterium CG10_big_fil_rev_8_21_14_0_10_45_28</name>
    <dbReference type="NCBI Taxonomy" id="1974586"/>
    <lineage>
        <taxon>Bacteria</taxon>
        <taxon>Candidatus Harrisoniibacteriota</taxon>
    </lineage>
</organism>
<dbReference type="InterPro" id="IPR058240">
    <property type="entry name" value="rSAM_sf"/>
</dbReference>
<evidence type="ECO:0000256" key="4">
    <source>
        <dbReference type="ARBA" id="ARBA00023004"/>
    </source>
</evidence>
<dbReference type="AlphaFoldDB" id="A0A2H0UNK9"/>
<evidence type="ECO:0000256" key="2">
    <source>
        <dbReference type="ARBA" id="ARBA00022691"/>
    </source>
</evidence>
<comment type="similarity">
    <text evidence="6">Belongs to the radical SAM superfamily. Anaerobic sulfatase-maturating enzyme family.</text>
</comment>
<dbReference type="Gene3D" id="3.20.20.70">
    <property type="entry name" value="Aldolase class I"/>
    <property type="match status" value="1"/>
</dbReference>